<feature type="transmembrane region" description="Helical" evidence="3">
    <location>
        <begin position="436"/>
        <end position="456"/>
    </location>
</feature>
<dbReference type="EMBL" id="MU001744">
    <property type="protein sequence ID" value="KAF2800658.1"/>
    <property type="molecule type" value="Genomic_DNA"/>
</dbReference>
<keyword evidence="6" id="KW-1185">Reference proteome</keyword>
<feature type="domain" description="Phospholipid/glycerol acyltransferase" evidence="4">
    <location>
        <begin position="49"/>
        <end position="288"/>
    </location>
</feature>
<evidence type="ECO:0000313" key="5">
    <source>
        <dbReference type="EMBL" id="KAF2800658.1"/>
    </source>
</evidence>
<evidence type="ECO:0000313" key="6">
    <source>
        <dbReference type="Proteomes" id="UP000799757"/>
    </source>
</evidence>
<dbReference type="GO" id="GO:0016287">
    <property type="term" value="F:glycerone-phosphate O-acyltransferase activity"/>
    <property type="evidence" value="ECO:0007669"/>
    <property type="project" value="TreeGrafter"/>
</dbReference>
<keyword evidence="3" id="KW-0472">Membrane</keyword>
<dbReference type="InterPro" id="IPR002123">
    <property type="entry name" value="Plipid/glycerol_acylTrfase"/>
</dbReference>
<dbReference type="Proteomes" id="UP000799757">
    <property type="component" value="Unassembled WGS sequence"/>
</dbReference>
<proteinExistence type="predicted"/>
<keyword evidence="3" id="KW-1133">Transmembrane helix</keyword>
<feature type="compositionally biased region" description="Basic and acidic residues" evidence="2">
    <location>
        <begin position="634"/>
        <end position="651"/>
    </location>
</feature>
<organism evidence="5 6">
    <name type="scientific">Melanomma pulvis-pyrius CBS 109.77</name>
    <dbReference type="NCBI Taxonomy" id="1314802"/>
    <lineage>
        <taxon>Eukaryota</taxon>
        <taxon>Fungi</taxon>
        <taxon>Dikarya</taxon>
        <taxon>Ascomycota</taxon>
        <taxon>Pezizomycotina</taxon>
        <taxon>Dothideomycetes</taxon>
        <taxon>Pleosporomycetidae</taxon>
        <taxon>Pleosporales</taxon>
        <taxon>Melanommataceae</taxon>
        <taxon>Melanomma</taxon>
    </lineage>
</organism>
<evidence type="ECO:0000256" key="1">
    <source>
        <dbReference type="SAM" id="Coils"/>
    </source>
</evidence>
<dbReference type="SUPFAM" id="SSF69593">
    <property type="entry name" value="Glycerol-3-phosphate (1)-acyltransferase"/>
    <property type="match status" value="1"/>
</dbReference>
<evidence type="ECO:0000259" key="4">
    <source>
        <dbReference type="SMART" id="SM00563"/>
    </source>
</evidence>
<keyword evidence="1" id="KW-0175">Coiled coil</keyword>
<sequence>MAKPKKEIGRMNKYVYDAFLWTFSILVELFFREVHPRSSWKVPREGPVIFVCAPHANQFVDPLILMRVVKKETGRRIHFLTAEASMKRKFVGTMAGLTGAVPVGRAMDSSKAAKGNIYLPDPVNDPCLIRGVDTKFEEKDFQPGGTLVLPKINGLSASAEIQEIIGPEELRLKRPFKGGIAMQQLTGRNDMTEDGQFVNGAEAKTGPAPGFEGTDFKVAPKLDQNQVYDAVHQVLHRGGSVGIFPEGGSHDRTDLLPLKAGVAVMALGTVSEKPDCNLKIIPVGMNYFHAHKFRSRAVIEFGTPLDVPVALAEKFHGPGRREAIGEMLEAVKQGLLSVTVTTPNYDTLMLIQAVRRLYNPKGTKLPLPRIVELNRRLVQGYARYKDDPRIIELQKEVMAYNKRLLALNLRDHQVQYAKLHIATVFFLFWYRLLKLLVLSIFVLPGTVLFSFVFIFGKVHSIKKAKQALAASSVKVQARDVMATWKLLTALAVAPLTYTAYIIGFTYWYKRNCIQGYLPAGIPPKLFILLQALFFPTITYAALRFGETGMDIFKSLGPLMKMMIPSSNNELVKLQERREELAKAVNRIINTLGPEMFPDFHSKRIITNPFGSLPPQTPGGTETEPEAFDFPASPETEKSSAHDHLPRNESFKDLSNMDFFSTRPSTPKRDRSRSGSGSGSGLGFQLKPFSTITGKDGLNEVSKRIKTSLRERARRRSSSGDGWESGISTPGSGSEAGDIGEGLTMTRKDN</sequence>
<reference evidence="5" key="1">
    <citation type="journal article" date="2020" name="Stud. Mycol.">
        <title>101 Dothideomycetes genomes: a test case for predicting lifestyles and emergence of pathogens.</title>
        <authorList>
            <person name="Haridas S."/>
            <person name="Albert R."/>
            <person name="Binder M."/>
            <person name="Bloem J."/>
            <person name="Labutti K."/>
            <person name="Salamov A."/>
            <person name="Andreopoulos B."/>
            <person name="Baker S."/>
            <person name="Barry K."/>
            <person name="Bills G."/>
            <person name="Bluhm B."/>
            <person name="Cannon C."/>
            <person name="Castanera R."/>
            <person name="Culley D."/>
            <person name="Daum C."/>
            <person name="Ezra D."/>
            <person name="Gonzalez J."/>
            <person name="Henrissat B."/>
            <person name="Kuo A."/>
            <person name="Liang C."/>
            <person name="Lipzen A."/>
            <person name="Lutzoni F."/>
            <person name="Magnuson J."/>
            <person name="Mondo S."/>
            <person name="Nolan M."/>
            <person name="Ohm R."/>
            <person name="Pangilinan J."/>
            <person name="Park H.-J."/>
            <person name="Ramirez L."/>
            <person name="Alfaro M."/>
            <person name="Sun H."/>
            <person name="Tritt A."/>
            <person name="Yoshinaga Y."/>
            <person name="Zwiers L.-H."/>
            <person name="Turgeon B."/>
            <person name="Goodwin S."/>
            <person name="Spatafora J."/>
            <person name="Crous P."/>
            <person name="Grigoriev I."/>
        </authorList>
    </citation>
    <scope>NUCLEOTIDE SEQUENCE</scope>
    <source>
        <strain evidence="5">CBS 109.77</strain>
    </source>
</reference>
<dbReference type="GO" id="GO:0008654">
    <property type="term" value="P:phospholipid biosynthetic process"/>
    <property type="evidence" value="ECO:0007669"/>
    <property type="project" value="TreeGrafter"/>
</dbReference>
<dbReference type="Pfam" id="PF01553">
    <property type="entry name" value="Acyltransferase"/>
    <property type="match status" value="2"/>
</dbReference>
<feature type="compositionally biased region" description="Basic and acidic residues" evidence="2">
    <location>
        <begin position="696"/>
        <end position="710"/>
    </location>
</feature>
<evidence type="ECO:0000256" key="3">
    <source>
        <dbReference type="SAM" id="Phobius"/>
    </source>
</evidence>
<dbReference type="GO" id="GO:0004366">
    <property type="term" value="F:glycerol-3-phosphate O-acyltransferase activity"/>
    <property type="evidence" value="ECO:0007669"/>
    <property type="project" value="TreeGrafter"/>
</dbReference>
<feature type="region of interest" description="Disordered" evidence="2">
    <location>
        <begin position="607"/>
        <end position="749"/>
    </location>
</feature>
<dbReference type="PANTHER" id="PTHR31605">
    <property type="entry name" value="GLYCEROL-3-PHOSPHATE O-ACYLTRANSFERASE 1"/>
    <property type="match status" value="1"/>
</dbReference>
<keyword evidence="3" id="KW-0812">Transmembrane</keyword>
<dbReference type="InterPro" id="IPR052744">
    <property type="entry name" value="GPAT/DAPAT"/>
</dbReference>
<dbReference type="PANTHER" id="PTHR31605:SF0">
    <property type="entry name" value="GLYCEROL-3-PHOSPHATE O-ACYLTRANSFERASE 1"/>
    <property type="match status" value="1"/>
</dbReference>
<feature type="coiled-coil region" evidence="1">
    <location>
        <begin position="563"/>
        <end position="590"/>
    </location>
</feature>
<feature type="transmembrane region" description="Helical" evidence="3">
    <location>
        <begin position="527"/>
        <end position="545"/>
    </location>
</feature>
<name>A0A6A6XWL6_9PLEO</name>
<dbReference type="OrthoDB" id="2427554at2759"/>
<protein>
    <recommendedName>
        <fullName evidence="4">Phospholipid/glycerol acyltransferase domain-containing protein</fullName>
    </recommendedName>
</protein>
<accession>A0A6A6XWL6</accession>
<dbReference type="SMART" id="SM00563">
    <property type="entry name" value="PlsC"/>
    <property type="match status" value="1"/>
</dbReference>
<feature type="transmembrane region" description="Helical" evidence="3">
    <location>
        <begin position="486"/>
        <end position="507"/>
    </location>
</feature>
<gene>
    <name evidence="5" type="ORF">K505DRAFT_292318</name>
</gene>
<dbReference type="AlphaFoldDB" id="A0A6A6XWL6"/>
<evidence type="ECO:0000256" key="2">
    <source>
        <dbReference type="SAM" id="MobiDB-lite"/>
    </source>
</evidence>